<organism evidence="4 5">
    <name type="scientific">Brevibacillus fulvus</name>
    <dbReference type="NCBI Taxonomy" id="1125967"/>
    <lineage>
        <taxon>Bacteria</taxon>
        <taxon>Bacillati</taxon>
        <taxon>Bacillota</taxon>
        <taxon>Bacilli</taxon>
        <taxon>Bacillales</taxon>
        <taxon>Paenibacillaceae</taxon>
        <taxon>Brevibacillus</taxon>
    </lineage>
</organism>
<evidence type="ECO:0000256" key="3">
    <source>
        <dbReference type="SAM" id="MobiDB-lite"/>
    </source>
</evidence>
<gene>
    <name evidence="4" type="ORF">JOD01_000106</name>
</gene>
<dbReference type="PANTHER" id="PTHR35146">
    <property type="entry name" value="UPF0178 PROTEIN YAII"/>
    <property type="match status" value="1"/>
</dbReference>
<feature type="region of interest" description="Disordered" evidence="3">
    <location>
        <begin position="107"/>
        <end position="134"/>
    </location>
</feature>
<reference evidence="4" key="1">
    <citation type="submission" date="2021-01" db="EMBL/GenBank/DDBJ databases">
        <title>Genomic Encyclopedia of Type Strains, Phase IV (KMG-IV): sequencing the most valuable type-strain genomes for metagenomic binning, comparative biology and taxonomic classification.</title>
        <authorList>
            <person name="Goeker M."/>
        </authorList>
    </citation>
    <scope>NUCLEOTIDE SEQUENCE</scope>
    <source>
        <strain evidence="4">DSM 25523</strain>
    </source>
</reference>
<evidence type="ECO:0000313" key="5">
    <source>
        <dbReference type="Proteomes" id="UP000717624"/>
    </source>
</evidence>
<evidence type="ECO:0000256" key="2">
    <source>
        <dbReference type="HAMAP-Rule" id="MF_00489"/>
    </source>
</evidence>
<proteinExistence type="inferred from homology"/>
<dbReference type="InterPro" id="IPR003791">
    <property type="entry name" value="UPF0178"/>
</dbReference>
<evidence type="ECO:0000313" key="4">
    <source>
        <dbReference type="EMBL" id="MBM7588520.1"/>
    </source>
</evidence>
<protein>
    <recommendedName>
        <fullName evidence="2">UPF0178 protein JOD01_000106</fullName>
    </recommendedName>
</protein>
<dbReference type="Proteomes" id="UP000717624">
    <property type="component" value="Unassembled WGS sequence"/>
</dbReference>
<accession>A0A938XZS8</accession>
<dbReference type="RefSeq" id="WP_204516275.1">
    <property type="nucleotide sequence ID" value="NZ_BAABIN010000009.1"/>
</dbReference>
<name>A0A938XZS8_9BACL</name>
<comment type="caution">
    <text evidence="4">The sequence shown here is derived from an EMBL/GenBank/DDBJ whole genome shotgun (WGS) entry which is preliminary data.</text>
</comment>
<dbReference type="PANTHER" id="PTHR35146:SF1">
    <property type="entry name" value="UPF0178 PROTEIN YAII"/>
    <property type="match status" value="1"/>
</dbReference>
<sequence>MPHRVLIDADACPRQALAIAQNVCREKGWTCLTYATYNHQLAGPNHTIVDAGPQAVDLRLANETRAGDIAVTQDIGLAALLLGRQAKVLSPQGKIFRPETIAFQLEERNEKARYRRGGGRTRGPAPRTQQDDLRFERSLRQLIEEEQNESN</sequence>
<comment type="similarity">
    <text evidence="1 2">Belongs to the UPF0178 family.</text>
</comment>
<dbReference type="Pfam" id="PF02639">
    <property type="entry name" value="DUF188"/>
    <property type="match status" value="1"/>
</dbReference>
<dbReference type="AlphaFoldDB" id="A0A938XZS8"/>
<evidence type="ECO:0000256" key="1">
    <source>
        <dbReference type="ARBA" id="ARBA00008522"/>
    </source>
</evidence>
<dbReference type="HAMAP" id="MF_00489">
    <property type="entry name" value="UPF0178"/>
    <property type="match status" value="1"/>
</dbReference>
<dbReference type="EMBL" id="JAFBEB010000001">
    <property type="protein sequence ID" value="MBM7588520.1"/>
    <property type="molecule type" value="Genomic_DNA"/>
</dbReference>
<keyword evidence="5" id="KW-1185">Reference proteome</keyword>